<feature type="transmembrane region" description="Helical" evidence="1">
    <location>
        <begin position="12"/>
        <end position="30"/>
    </location>
</feature>
<name>A0A0G1BQ74_9BACT</name>
<accession>A0A0G1BQ74</accession>
<dbReference type="Pfam" id="PF18895">
    <property type="entry name" value="T4SS_pilin"/>
    <property type="match status" value="1"/>
</dbReference>
<evidence type="ECO:0000256" key="1">
    <source>
        <dbReference type="SAM" id="Phobius"/>
    </source>
</evidence>
<organism evidence="2 3">
    <name type="scientific">Candidatus Nomurabacteria bacterium GW2011_GWC2_42_20</name>
    <dbReference type="NCBI Taxonomy" id="1618756"/>
    <lineage>
        <taxon>Bacteria</taxon>
        <taxon>Candidatus Nomuraibacteriota</taxon>
    </lineage>
</organism>
<dbReference type="EMBL" id="LCDG01000001">
    <property type="protein sequence ID" value="KKS48391.1"/>
    <property type="molecule type" value="Genomic_DNA"/>
</dbReference>
<proteinExistence type="predicted"/>
<dbReference type="Proteomes" id="UP000034704">
    <property type="component" value="Unassembled WGS sequence"/>
</dbReference>
<keyword evidence="1" id="KW-0812">Transmembrane</keyword>
<dbReference type="InterPro" id="IPR043993">
    <property type="entry name" value="T4SS_pilin"/>
</dbReference>
<sequence length="125" mass="13682">MYNSVNMKKIFNIIFTAVFLVIPTYSMAAYQAGPDTIQNPIKYSTFPEFVAAVTAAAVNVLMPFVVLAFIWSGFLFVKAQGNEKELETAKTAIWWSVIGAFILMGAWGFAQIIGSTVSTITNVTP</sequence>
<protein>
    <submittedName>
        <fullName evidence="2">Uncharacterized protein</fullName>
    </submittedName>
</protein>
<feature type="transmembrane region" description="Helical" evidence="1">
    <location>
        <begin position="92"/>
        <end position="113"/>
    </location>
</feature>
<dbReference type="STRING" id="1618756.UV12_C0001G0086"/>
<reference evidence="2 3" key="1">
    <citation type="journal article" date="2015" name="Nature">
        <title>rRNA introns, odd ribosomes, and small enigmatic genomes across a large radiation of phyla.</title>
        <authorList>
            <person name="Brown C.T."/>
            <person name="Hug L.A."/>
            <person name="Thomas B.C."/>
            <person name="Sharon I."/>
            <person name="Castelle C.J."/>
            <person name="Singh A."/>
            <person name="Wilkins M.J."/>
            <person name="Williams K.H."/>
            <person name="Banfield J.F."/>
        </authorList>
    </citation>
    <scope>NUCLEOTIDE SEQUENCE [LARGE SCALE GENOMIC DNA]</scope>
</reference>
<evidence type="ECO:0000313" key="3">
    <source>
        <dbReference type="Proteomes" id="UP000034704"/>
    </source>
</evidence>
<evidence type="ECO:0000313" key="2">
    <source>
        <dbReference type="EMBL" id="KKS48391.1"/>
    </source>
</evidence>
<keyword evidence="1" id="KW-0472">Membrane</keyword>
<dbReference type="AlphaFoldDB" id="A0A0G1BQ74"/>
<keyword evidence="1" id="KW-1133">Transmembrane helix</keyword>
<comment type="caution">
    <text evidence="2">The sequence shown here is derived from an EMBL/GenBank/DDBJ whole genome shotgun (WGS) entry which is preliminary data.</text>
</comment>
<gene>
    <name evidence="2" type="ORF">UV12_C0001G0086</name>
</gene>
<feature type="transmembrane region" description="Helical" evidence="1">
    <location>
        <begin position="50"/>
        <end position="71"/>
    </location>
</feature>